<feature type="transmembrane region" description="Helical" evidence="1">
    <location>
        <begin position="53"/>
        <end position="70"/>
    </location>
</feature>
<dbReference type="RefSeq" id="XP_043167778.1">
    <property type="nucleotide sequence ID" value="XM_043311843.1"/>
</dbReference>
<protein>
    <submittedName>
        <fullName evidence="2">Uncharacterized protein</fullName>
    </submittedName>
</protein>
<dbReference type="AlphaFoldDB" id="A0A8J2I2S5"/>
<dbReference type="OrthoDB" id="10490226at2759"/>
<name>A0A8J2I2S5_9PLEO</name>
<organism evidence="2 3">
    <name type="scientific">Alternaria atra</name>
    <dbReference type="NCBI Taxonomy" id="119953"/>
    <lineage>
        <taxon>Eukaryota</taxon>
        <taxon>Fungi</taxon>
        <taxon>Dikarya</taxon>
        <taxon>Ascomycota</taxon>
        <taxon>Pezizomycotina</taxon>
        <taxon>Dothideomycetes</taxon>
        <taxon>Pleosporomycetidae</taxon>
        <taxon>Pleosporales</taxon>
        <taxon>Pleosporineae</taxon>
        <taxon>Pleosporaceae</taxon>
        <taxon>Alternaria</taxon>
        <taxon>Alternaria sect. Ulocladioides</taxon>
    </lineage>
</organism>
<keyword evidence="3" id="KW-1185">Reference proteome</keyword>
<evidence type="ECO:0000256" key="1">
    <source>
        <dbReference type="SAM" id="Phobius"/>
    </source>
</evidence>
<reference evidence="2" key="1">
    <citation type="submission" date="2021-05" db="EMBL/GenBank/DDBJ databases">
        <authorList>
            <person name="Stam R."/>
        </authorList>
    </citation>
    <scope>NUCLEOTIDE SEQUENCE</scope>
    <source>
        <strain evidence="2">CS162</strain>
    </source>
</reference>
<evidence type="ECO:0000313" key="3">
    <source>
        <dbReference type="Proteomes" id="UP000676310"/>
    </source>
</evidence>
<dbReference type="Proteomes" id="UP000676310">
    <property type="component" value="Unassembled WGS sequence"/>
</dbReference>
<dbReference type="EMBL" id="CAJRGZ010000017">
    <property type="protein sequence ID" value="CAG5156435.1"/>
    <property type="molecule type" value="Genomic_DNA"/>
</dbReference>
<dbReference type="GeneID" id="67015878"/>
<evidence type="ECO:0000313" key="2">
    <source>
        <dbReference type="EMBL" id="CAG5156435.1"/>
    </source>
</evidence>
<keyword evidence="1" id="KW-1133">Transmembrane helix</keyword>
<gene>
    <name evidence="2" type="ORF">ALTATR162_LOCUS4233</name>
</gene>
<proteinExistence type="predicted"/>
<accession>A0A8J2I2S5</accession>
<keyword evidence="1" id="KW-0812">Transmembrane</keyword>
<feature type="transmembrane region" description="Helical" evidence="1">
    <location>
        <begin position="12"/>
        <end position="33"/>
    </location>
</feature>
<comment type="caution">
    <text evidence="2">The sequence shown here is derived from an EMBL/GenBank/DDBJ whole genome shotgun (WGS) entry which is preliminary data.</text>
</comment>
<sequence>MLQDLLRTVLMSVARVIARLLLSPLIFLDFVTNLPMNLLHKILCLLTLHGKDWLELITAVIAIASIRVLYSYQAEIYRLKEINAKLAINHEFNIARKTITFNRPPLDTYGEGVVVQGIHIIGKKFDMVINGMEVAGGHCDGRYRARVRGAEGWSKFGSKLVINMNDITEEVVKSGGNVDLQWTLPPREL</sequence>
<keyword evidence="1" id="KW-0472">Membrane</keyword>